<keyword evidence="20" id="KW-1185">Reference proteome</keyword>
<keyword evidence="7" id="KW-0808">Transferase</keyword>
<comment type="similarity">
    <text evidence="3">Belongs to the protein kinase superfamily. CAMK Ser/Thr protein kinase family. SNF1 subfamily.</text>
</comment>
<dbReference type="GO" id="GO:0005509">
    <property type="term" value="F:calcium ion binding"/>
    <property type="evidence" value="ECO:0007669"/>
    <property type="project" value="InterPro"/>
</dbReference>
<evidence type="ECO:0000256" key="15">
    <source>
        <dbReference type="ARBA" id="ARBA00048679"/>
    </source>
</evidence>
<dbReference type="PROSITE" id="PS50222">
    <property type="entry name" value="EF_HAND_2"/>
    <property type="match status" value="1"/>
</dbReference>
<dbReference type="SUPFAM" id="SSF56112">
    <property type="entry name" value="Protein kinase-like (PK-like)"/>
    <property type="match status" value="1"/>
</dbReference>
<dbReference type="Pfam" id="PF00069">
    <property type="entry name" value="Pkinase"/>
    <property type="match status" value="1"/>
</dbReference>
<keyword evidence="9" id="KW-0677">Repeat</keyword>
<keyword evidence="8" id="KW-0519">Myristate</keyword>
<dbReference type="OrthoDB" id="10252171at2759"/>
<evidence type="ECO:0000256" key="5">
    <source>
        <dbReference type="ARBA" id="ARBA00022527"/>
    </source>
</evidence>
<keyword evidence="5" id="KW-0723">Serine/threonine-protein kinase</keyword>
<dbReference type="Proteomes" id="UP000187203">
    <property type="component" value="Unassembled WGS sequence"/>
</dbReference>
<evidence type="ECO:0000256" key="2">
    <source>
        <dbReference type="ARBA" id="ARBA00005354"/>
    </source>
</evidence>
<dbReference type="GO" id="GO:0016020">
    <property type="term" value="C:membrane"/>
    <property type="evidence" value="ECO:0007669"/>
    <property type="project" value="UniProtKB-SubCell"/>
</dbReference>
<dbReference type="GO" id="GO:0004674">
    <property type="term" value="F:protein serine/threonine kinase activity"/>
    <property type="evidence" value="ECO:0007669"/>
    <property type="project" value="UniProtKB-KW"/>
</dbReference>
<dbReference type="FunFam" id="1.10.510.10:FF:000571">
    <property type="entry name" value="Maternal embryonic leucine zipper kinase"/>
    <property type="match status" value="1"/>
</dbReference>
<comment type="similarity">
    <text evidence="2">Belongs to the protein kinase superfamily. CAMK Ser/Thr protein kinase family. CaMK subfamily.</text>
</comment>
<keyword evidence="13" id="KW-0449">Lipoprotein</keyword>
<dbReference type="Gene3D" id="3.30.200.20">
    <property type="entry name" value="Phosphorylase Kinase, domain 1"/>
    <property type="match status" value="1"/>
</dbReference>
<sequence>MASATSNDPNAGPAFSPVLQQELEQIKTLIVSLMLSASPCIQSQLHQVGKHHFSKSWPSWGLTPRRCSWRPFQPPFLAKHIKHLLLKRLCGEPKLGSISEDGGSEPQEGLDKTFGFRKNFGAKYKLVQKFGRGSLGHVFSGRARKGELKDQPVAVKIISKAKMKTTLYIEDVRREVKILKALSGHKHLLKFYDAFEDDKYVYIVMELCEGGDLSDRIFESGGSCTEEETKVIVKQILSVVFILSSSGNYAPRLKARDAEIKLIDFNVSEIIREDEWLSDCIGTDVYIAPEVVRKAYSLEADLWSIRVITYYMLCGSWSFWADTRLGIYRLVKRSKPKFDDKPWPSVSPEAKDFVKRLLYKNQHKRMTASEALGHPWLSDESHPVPLDFLIYKFVGIYLILTPLRCAAQKYAQVCLSGYCLQALSKVLTEDQLVYLRAQFRLLEPNCDGSVSLENFKMALARNATDIMNESWVLEFLSQMESLANRKMYFEEFCAAAIDILHCEAVEGWQQIVSTAFEHFEQEGNCVIPYEEFCEELYISGPKALSSVQDYIRDSDGKLNLIGFIKLLGGSIRDFKK</sequence>
<evidence type="ECO:0000256" key="4">
    <source>
        <dbReference type="ARBA" id="ARBA00012513"/>
    </source>
</evidence>
<dbReference type="Gene3D" id="1.10.510.10">
    <property type="entry name" value="Transferase(Phosphotransferase) domain 1"/>
    <property type="match status" value="1"/>
</dbReference>
<dbReference type="Gene3D" id="1.10.238.10">
    <property type="entry name" value="EF-hand"/>
    <property type="match status" value="1"/>
</dbReference>
<name>A0A1R3GD36_9ROSI</name>
<evidence type="ECO:0000259" key="17">
    <source>
        <dbReference type="PROSITE" id="PS50011"/>
    </source>
</evidence>
<evidence type="ECO:0000256" key="9">
    <source>
        <dbReference type="ARBA" id="ARBA00022737"/>
    </source>
</evidence>
<reference evidence="20" key="1">
    <citation type="submission" date="2013-09" db="EMBL/GenBank/DDBJ databases">
        <title>Corchorus olitorius genome sequencing.</title>
        <authorList>
            <person name="Alam M."/>
            <person name="Haque M.S."/>
            <person name="Islam M.S."/>
            <person name="Emdad E.M."/>
            <person name="Islam M.M."/>
            <person name="Ahmed B."/>
            <person name="Halim A."/>
            <person name="Hossen Q.M.M."/>
            <person name="Hossain M.Z."/>
            <person name="Ahmed R."/>
            <person name="Khan M.M."/>
            <person name="Islam R."/>
            <person name="Rashid M.M."/>
            <person name="Khan S.A."/>
            <person name="Rahman M.S."/>
            <person name="Alam M."/>
            <person name="Yahiya A.S."/>
            <person name="Khan M.S."/>
            <person name="Azam M.S."/>
            <person name="Haque T."/>
            <person name="Lashkar M.Z.H."/>
            <person name="Akhand A.I."/>
            <person name="Morshed G."/>
            <person name="Roy S."/>
            <person name="Uddin K.S."/>
            <person name="Rabeya T."/>
            <person name="Hossain A.S."/>
            <person name="Chowdhury A."/>
            <person name="Snigdha A.R."/>
            <person name="Mortoza M.S."/>
            <person name="Matin S.A."/>
            <person name="Hoque S.M.E."/>
            <person name="Islam M.K."/>
            <person name="Roy D.K."/>
            <person name="Haider R."/>
            <person name="Moosa M.M."/>
            <person name="Elias S.M."/>
            <person name="Hasan A.M."/>
            <person name="Jahan S."/>
            <person name="Shafiuddin M."/>
            <person name="Mahmood N."/>
            <person name="Shommy N.S."/>
        </authorList>
    </citation>
    <scope>NUCLEOTIDE SEQUENCE [LARGE SCALE GENOMIC DNA]</scope>
    <source>
        <strain evidence="20">cv. O-4</strain>
    </source>
</reference>
<dbReference type="AlphaFoldDB" id="A0A1R3GD36"/>
<dbReference type="STRING" id="93759.A0A1R3GD36"/>
<dbReference type="FunFam" id="1.10.238.10:FF:000085">
    <property type="entry name" value="CDPK-related kinase 1"/>
    <property type="match status" value="1"/>
</dbReference>
<evidence type="ECO:0000256" key="7">
    <source>
        <dbReference type="ARBA" id="ARBA00022679"/>
    </source>
</evidence>
<comment type="catalytic activity">
    <reaction evidence="14">
        <text>L-threonyl-[protein] + ATP = O-phospho-L-threonyl-[protein] + ADP + H(+)</text>
        <dbReference type="Rhea" id="RHEA:46608"/>
        <dbReference type="Rhea" id="RHEA-COMP:11060"/>
        <dbReference type="Rhea" id="RHEA-COMP:11605"/>
        <dbReference type="ChEBI" id="CHEBI:15378"/>
        <dbReference type="ChEBI" id="CHEBI:30013"/>
        <dbReference type="ChEBI" id="CHEBI:30616"/>
        <dbReference type="ChEBI" id="CHEBI:61977"/>
        <dbReference type="ChEBI" id="CHEBI:456216"/>
        <dbReference type="EC" id="2.7.11.1"/>
    </reaction>
</comment>
<evidence type="ECO:0000256" key="3">
    <source>
        <dbReference type="ARBA" id="ARBA00006234"/>
    </source>
</evidence>
<feature type="domain" description="Protein kinase" evidence="17">
    <location>
        <begin position="124"/>
        <end position="377"/>
    </location>
</feature>
<comment type="catalytic activity">
    <reaction evidence="15">
        <text>L-seryl-[protein] + ATP = O-phospho-L-seryl-[protein] + ADP + H(+)</text>
        <dbReference type="Rhea" id="RHEA:17989"/>
        <dbReference type="Rhea" id="RHEA-COMP:9863"/>
        <dbReference type="Rhea" id="RHEA-COMP:11604"/>
        <dbReference type="ChEBI" id="CHEBI:15378"/>
        <dbReference type="ChEBI" id="CHEBI:29999"/>
        <dbReference type="ChEBI" id="CHEBI:30616"/>
        <dbReference type="ChEBI" id="CHEBI:83421"/>
        <dbReference type="ChEBI" id="CHEBI:456216"/>
        <dbReference type="EC" id="2.7.11.1"/>
    </reaction>
</comment>
<evidence type="ECO:0000256" key="10">
    <source>
        <dbReference type="ARBA" id="ARBA00022741"/>
    </source>
</evidence>
<dbReference type="PANTHER" id="PTHR24349">
    <property type="entry name" value="SERINE/THREONINE-PROTEIN KINASE"/>
    <property type="match status" value="1"/>
</dbReference>
<gene>
    <name evidence="19" type="ORF">COLO4_35823</name>
</gene>
<evidence type="ECO:0000256" key="14">
    <source>
        <dbReference type="ARBA" id="ARBA00047899"/>
    </source>
</evidence>
<dbReference type="EMBL" id="AWUE01022801">
    <property type="protein sequence ID" value="OMO56018.1"/>
    <property type="molecule type" value="Genomic_DNA"/>
</dbReference>
<evidence type="ECO:0000259" key="18">
    <source>
        <dbReference type="PROSITE" id="PS50222"/>
    </source>
</evidence>
<dbReference type="InterPro" id="IPR000719">
    <property type="entry name" value="Prot_kinase_dom"/>
</dbReference>
<comment type="caution">
    <text evidence="19">The sequence shown here is derived from an EMBL/GenBank/DDBJ whole genome shotgun (WGS) entry which is preliminary data.</text>
</comment>
<feature type="domain" description="EF-hand" evidence="18">
    <location>
        <begin position="430"/>
        <end position="465"/>
    </location>
</feature>
<comment type="subcellular location">
    <subcellularLocation>
        <location evidence="1">Membrane</location>
        <topology evidence="1">Lipid-anchor</topology>
    </subcellularLocation>
</comment>
<evidence type="ECO:0000313" key="20">
    <source>
        <dbReference type="Proteomes" id="UP000187203"/>
    </source>
</evidence>
<protein>
    <recommendedName>
        <fullName evidence="4">non-specific serine/threonine protein kinase</fullName>
        <ecNumber evidence="4">2.7.11.1</ecNumber>
    </recommendedName>
</protein>
<dbReference type="InterPro" id="IPR011009">
    <property type="entry name" value="Kinase-like_dom_sf"/>
</dbReference>
<evidence type="ECO:0000313" key="19">
    <source>
        <dbReference type="EMBL" id="OMO56018.1"/>
    </source>
</evidence>
<keyword evidence="10" id="KW-0547">Nucleotide-binding</keyword>
<evidence type="ECO:0000256" key="12">
    <source>
        <dbReference type="ARBA" id="ARBA00022840"/>
    </source>
</evidence>
<accession>A0A1R3GD36</accession>
<dbReference type="GO" id="GO:0005524">
    <property type="term" value="F:ATP binding"/>
    <property type="evidence" value="ECO:0007669"/>
    <property type="project" value="UniProtKB-KW"/>
</dbReference>
<evidence type="ECO:0000256" key="11">
    <source>
        <dbReference type="ARBA" id="ARBA00022777"/>
    </source>
</evidence>
<evidence type="ECO:0000256" key="1">
    <source>
        <dbReference type="ARBA" id="ARBA00004635"/>
    </source>
</evidence>
<proteinExistence type="inferred from homology"/>
<dbReference type="PROSITE" id="PS50011">
    <property type="entry name" value="PROTEIN_KINASE_DOM"/>
    <property type="match status" value="1"/>
</dbReference>
<comment type="function">
    <text evidence="16">CIPK serine-threonine protein kinases interact with CBL proteins. Binding of a CBL protein to the regulatory NAF domain of CIPK protein lead to the activation of the kinase in a calcium-dependent manner.</text>
</comment>
<dbReference type="EC" id="2.7.11.1" evidence="4"/>
<evidence type="ECO:0000256" key="16">
    <source>
        <dbReference type="ARBA" id="ARBA00058225"/>
    </source>
</evidence>
<evidence type="ECO:0000256" key="6">
    <source>
        <dbReference type="ARBA" id="ARBA00022553"/>
    </source>
</evidence>
<dbReference type="InterPro" id="IPR011992">
    <property type="entry name" value="EF-hand-dom_pair"/>
</dbReference>
<dbReference type="FunFam" id="3.30.200.20:FF:000101">
    <property type="entry name" value="CDPK-related kinase 1"/>
    <property type="match status" value="1"/>
</dbReference>
<dbReference type="InterPro" id="IPR002048">
    <property type="entry name" value="EF_hand_dom"/>
</dbReference>
<keyword evidence="12" id="KW-0067">ATP-binding</keyword>
<evidence type="ECO:0000256" key="13">
    <source>
        <dbReference type="ARBA" id="ARBA00023288"/>
    </source>
</evidence>
<organism evidence="19 20">
    <name type="scientific">Corchorus olitorius</name>
    <dbReference type="NCBI Taxonomy" id="93759"/>
    <lineage>
        <taxon>Eukaryota</taxon>
        <taxon>Viridiplantae</taxon>
        <taxon>Streptophyta</taxon>
        <taxon>Embryophyta</taxon>
        <taxon>Tracheophyta</taxon>
        <taxon>Spermatophyta</taxon>
        <taxon>Magnoliopsida</taxon>
        <taxon>eudicotyledons</taxon>
        <taxon>Gunneridae</taxon>
        <taxon>Pentapetalae</taxon>
        <taxon>rosids</taxon>
        <taxon>malvids</taxon>
        <taxon>Malvales</taxon>
        <taxon>Malvaceae</taxon>
        <taxon>Grewioideae</taxon>
        <taxon>Apeibeae</taxon>
        <taxon>Corchorus</taxon>
    </lineage>
</organism>
<dbReference type="SUPFAM" id="SSF47473">
    <property type="entry name" value="EF-hand"/>
    <property type="match status" value="1"/>
</dbReference>
<dbReference type="InterPro" id="IPR050205">
    <property type="entry name" value="CDPK_Ser/Thr_kinases"/>
</dbReference>
<keyword evidence="6" id="KW-0597">Phosphoprotein</keyword>
<keyword evidence="11" id="KW-0418">Kinase</keyword>
<evidence type="ECO:0000256" key="8">
    <source>
        <dbReference type="ARBA" id="ARBA00022707"/>
    </source>
</evidence>